<evidence type="ECO:0000256" key="11">
    <source>
        <dbReference type="ARBA" id="ARBA00022771"/>
    </source>
</evidence>
<dbReference type="CDD" id="cd12014">
    <property type="entry name" value="SH3_RIM-BP_1"/>
    <property type="match status" value="1"/>
</dbReference>
<dbReference type="FunFam" id="2.60.40.10:FF:000072">
    <property type="entry name" value="RIMS-binding protein 2 isoform X1"/>
    <property type="match status" value="1"/>
</dbReference>
<dbReference type="SUPFAM" id="SSF50044">
    <property type="entry name" value="SH3-domain"/>
    <property type="match status" value="3"/>
</dbReference>
<gene>
    <name evidence="24" type="ORF">LTLLF_166365</name>
</gene>
<feature type="compositionally biased region" description="Basic and acidic residues" evidence="21">
    <location>
        <begin position="1575"/>
        <end position="1584"/>
    </location>
</feature>
<dbReference type="SMART" id="SM01389">
    <property type="entry name" value="Spt4"/>
    <property type="match status" value="1"/>
</dbReference>
<dbReference type="SMART" id="SM00060">
    <property type="entry name" value="FN3"/>
    <property type="match status" value="3"/>
</dbReference>
<dbReference type="InterPro" id="IPR057950">
    <property type="entry name" value="RIMB1/RIM3A-C-like_N"/>
</dbReference>
<feature type="coiled-coil region" evidence="20">
    <location>
        <begin position="517"/>
        <end position="687"/>
    </location>
</feature>
<evidence type="ECO:0000256" key="3">
    <source>
        <dbReference type="ARBA" id="ARBA00010464"/>
    </source>
</evidence>
<dbReference type="Pfam" id="PF25523">
    <property type="entry name" value="Ig_RIMBP2"/>
    <property type="match status" value="1"/>
</dbReference>
<evidence type="ECO:0000313" key="24">
    <source>
        <dbReference type="EMBL" id="KAH0508290.1"/>
    </source>
</evidence>
<reference evidence="24" key="1">
    <citation type="submission" date="2020-03" db="EMBL/GenBank/DDBJ databases">
        <title>Studies in the Genomics of Life Span.</title>
        <authorList>
            <person name="Glass D."/>
        </authorList>
    </citation>
    <scope>NUCLEOTIDE SEQUENCE</scope>
    <source>
        <strain evidence="24">LTLLF</strain>
        <tissue evidence="24">Muscle</tissue>
    </source>
</reference>
<dbReference type="InterPro" id="IPR001452">
    <property type="entry name" value="SH3_domain"/>
</dbReference>
<evidence type="ECO:0000256" key="9">
    <source>
        <dbReference type="ARBA" id="ARBA00022723"/>
    </source>
</evidence>
<evidence type="ECO:0000256" key="12">
    <source>
        <dbReference type="ARBA" id="ARBA00022833"/>
    </source>
</evidence>
<keyword evidence="20" id="KW-0175">Coiled coil</keyword>
<dbReference type="Pfam" id="PF06093">
    <property type="entry name" value="Spt4"/>
    <property type="match status" value="1"/>
</dbReference>
<keyword evidence="24" id="KW-0675">Receptor</keyword>
<evidence type="ECO:0000256" key="20">
    <source>
        <dbReference type="SAM" id="Coils"/>
    </source>
</evidence>
<feature type="compositionally biased region" description="Acidic residues" evidence="21">
    <location>
        <begin position="1424"/>
        <end position="1436"/>
    </location>
</feature>
<evidence type="ECO:0000256" key="15">
    <source>
        <dbReference type="ARBA" id="ARBA00023163"/>
    </source>
</evidence>
<dbReference type="Gene3D" id="2.30.30.40">
    <property type="entry name" value="SH3 Domains"/>
    <property type="match status" value="3"/>
</dbReference>
<keyword evidence="9" id="KW-0479">Metal-binding</keyword>
<feature type="compositionally biased region" description="Basic residues" evidence="21">
    <location>
        <begin position="1893"/>
        <end position="1902"/>
    </location>
</feature>
<proteinExistence type="inferred from homology"/>
<evidence type="ECO:0000256" key="14">
    <source>
        <dbReference type="ARBA" id="ARBA00023159"/>
    </source>
</evidence>
<feature type="domain" description="SH3" evidence="22">
    <location>
        <begin position="822"/>
        <end position="889"/>
    </location>
</feature>
<keyword evidence="8" id="KW-0678">Repressor</keyword>
<comment type="caution">
    <text evidence="24">The sequence shown here is derived from an EMBL/GenBank/DDBJ whole genome shotgun (WGS) entry which is preliminary data.</text>
</comment>
<evidence type="ECO:0000256" key="7">
    <source>
        <dbReference type="ARBA" id="ARBA00022490"/>
    </source>
</evidence>
<feature type="coiled-coil region" evidence="20">
    <location>
        <begin position="305"/>
        <end position="375"/>
    </location>
</feature>
<dbReference type="Pfam" id="PF25566">
    <property type="entry name" value="RIMB1_N"/>
    <property type="match status" value="1"/>
</dbReference>
<dbReference type="InterPro" id="IPR003961">
    <property type="entry name" value="FN3_dom"/>
</dbReference>
<evidence type="ECO:0000259" key="23">
    <source>
        <dbReference type="PROSITE" id="PS50853"/>
    </source>
</evidence>
<dbReference type="FunFam" id="3.30.40.210:FF:000001">
    <property type="entry name" value="Transcription elongation factor SPT4"/>
    <property type="match status" value="1"/>
</dbReference>
<feature type="region of interest" description="Disordered" evidence="21">
    <location>
        <begin position="259"/>
        <end position="280"/>
    </location>
</feature>
<evidence type="ECO:0000256" key="17">
    <source>
        <dbReference type="ARBA" id="ARBA00070621"/>
    </source>
</evidence>
<dbReference type="InterPro" id="IPR057884">
    <property type="entry name" value="FN3_RIM-BP1/2/3"/>
</dbReference>
<feature type="region of interest" description="Disordered" evidence="21">
    <location>
        <begin position="1971"/>
        <end position="2025"/>
    </location>
</feature>
<keyword evidence="11" id="KW-0863">Zinc-finger</keyword>
<dbReference type="InterPro" id="IPR036116">
    <property type="entry name" value="FN3_sf"/>
</dbReference>
<evidence type="ECO:0000256" key="21">
    <source>
        <dbReference type="SAM" id="MobiDB-lite"/>
    </source>
</evidence>
<feature type="region of interest" description="Disordered" evidence="21">
    <location>
        <begin position="1867"/>
        <end position="1905"/>
    </location>
</feature>
<evidence type="ECO:0000259" key="22">
    <source>
        <dbReference type="PROSITE" id="PS50002"/>
    </source>
</evidence>
<dbReference type="Gene3D" id="3.30.40.210">
    <property type="match status" value="1"/>
</dbReference>
<dbReference type="PROSITE" id="PS50002">
    <property type="entry name" value="SH3"/>
    <property type="match status" value="3"/>
</dbReference>
<feature type="region of interest" description="Disordered" evidence="21">
    <location>
        <begin position="1255"/>
        <end position="1473"/>
    </location>
</feature>
<dbReference type="InterPro" id="IPR029040">
    <property type="entry name" value="RPABC4/Spt4"/>
</dbReference>
<dbReference type="GO" id="GO:0099626">
    <property type="term" value="F:voltage-gated calcium channel activity involved in regulation of presynaptic cytosolic calcium levels"/>
    <property type="evidence" value="ECO:0007669"/>
    <property type="project" value="UniProtKB-ARBA"/>
</dbReference>
<dbReference type="GO" id="GO:0044305">
    <property type="term" value="C:calyx of Held"/>
    <property type="evidence" value="ECO:0007669"/>
    <property type="project" value="UniProtKB-ARBA"/>
</dbReference>
<keyword evidence="13" id="KW-0805">Transcription regulation</keyword>
<dbReference type="FunFam" id="2.30.30.40:FF:000006">
    <property type="entry name" value="RIMS-binding protein 2 isoform X1"/>
    <property type="match status" value="1"/>
</dbReference>
<feature type="compositionally biased region" description="Polar residues" evidence="21">
    <location>
        <begin position="1438"/>
        <end position="1454"/>
    </location>
</feature>
<evidence type="ECO:0000256" key="16">
    <source>
        <dbReference type="ARBA" id="ARBA00023242"/>
    </source>
</evidence>
<dbReference type="GO" id="GO:0005634">
    <property type="term" value="C:nucleus"/>
    <property type="evidence" value="ECO:0007669"/>
    <property type="project" value="UniProtKB-SubCell"/>
</dbReference>
<dbReference type="FunFam" id="2.30.30.40:FF:000016">
    <property type="entry name" value="RIMS-binding protein 2 isoform X2"/>
    <property type="match status" value="1"/>
</dbReference>
<evidence type="ECO:0000256" key="10">
    <source>
        <dbReference type="ARBA" id="ARBA00022737"/>
    </source>
</evidence>
<protein>
    <recommendedName>
        <fullName evidence="5">Transcription elongation factor SPT4</fullName>
    </recommendedName>
    <alternativeName>
        <fullName evidence="18">DRB sensitivity-inducing factor small subunit</fullName>
    </alternativeName>
    <alternativeName>
        <fullName evidence="17">Transcription elongation factor spt4</fullName>
    </alternativeName>
</protein>
<comment type="subcellular location">
    <subcellularLocation>
        <location evidence="2">Cytoplasm</location>
    </subcellularLocation>
    <subcellularLocation>
        <location evidence="1">Nucleus</location>
    </subcellularLocation>
</comment>
<evidence type="ECO:0000256" key="1">
    <source>
        <dbReference type="ARBA" id="ARBA00004123"/>
    </source>
</evidence>
<feature type="region of interest" description="Disordered" evidence="21">
    <location>
        <begin position="469"/>
        <end position="493"/>
    </location>
</feature>
<dbReference type="InterPro" id="IPR040325">
    <property type="entry name" value="RIMBP1/2/3"/>
</dbReference>
<feature type="coiled-coil region" evidence="20">
    <location>
        <begin position="406"/>
        <end position="467"/>
    </location>
</feature>
<accession>A0A8J6GBL6</accession>
<dbReference type="Gene3D" id="2.60.40.10">
    <property type="entry name" value="Immunoglobulins"/>
    <property type="match status" value="2"/>
</dbReference>
<feature type="domain" description="SH3" evidence="22">
    <location>
        <begin position="1784"/>
        <end position="1852"/>
    </location>
</feature>
<dbReference type="InterPro" id="IPR035753">
    <property type="entry name" value="RIM-BP_SH3_2"/>
</dbReference>
<feature type="compositionally biased region" description="Polar residues" evidence="21">
    <location>
        <begin position="1988"/>
        <end position="2002"/>
    </location>
</feature>
<dbReference type="InterPro" id="IPR036028">
    <property type="entry name" value="SH3-like_dom_sf"/>
</dbReference>
<feature type="compositionally biased region" description="Acidic residues" evidence="21">
    <location>
        <begin position="1495"/>
        <end position="1506"/>
    </location>
</feature>
<comment type="similarity">
    <text evidence="4">Belongs to the RIMBP family.</text>
</comment>
<dbReference type="GO" id="GO:0030156">
    <property type="term" value="F:benzodiazepine receptor binding"/>
    <property type="evidence" value="ECO:0007669"/>
    <property type="project" value="TreeGrafter"/>
</dbReference>
<feature type="compositionally biased region" description="Low complexity" evidence="21">
    <location>
        <begin position="772"/>
        <end position="785"/>
    </location>
</feature>
<evidence type="ECO:0000313" key="25">
    <source>
        <dbReference type="Proteomes" id="UP000710432"/>
    </source>
</evidence>
<dbReference type="SUPFAM" id="SSF49265">
    <property type="entry name" value="Fibronectin type III"/>
    <property type="match status" value="1"/>
</dbReference>
<dbReference type="EMBL" id="JAATJU010023282">
    <property type="protein sequence ID" value="KAH0508290.1"/>
    <property type="molecule type" value="Genomic_DNA"/>
</dbReference>
<feature type="domain" description="Fibronectin type-III" evidence="23">
    <location>
        <begin position="1053"/>
        <end position="1145"/>
    </location>
</feature>
<dbReference type="PANTHER" id="PTHR14234">
    <property type="entry name" value="RIM BINDING PROTEIN-RELATED"/>
    <property type="match status" value="1"/>
</dbReference>
<feature type="domain" description="SH3" evidence="22">
    <location>
        <begin position="1912"/>
        <end position="1979"/>
    </location>
</feature>
<sequence length="2052" mass="222144">MAASHLLSRLLGGDFSLIIPVFTKEQGDLASTSKGSRYSAQFRKPLRATAPAQALTAPLQSRPQRTVFRSLTRVQVTRAAQVAAGCPAHGPYGRNHLLRGGAATGCAGRGSYMKEVAGILGSGLFTSCGCTVASVRMALETVPKELRHLRACLLCSLVKVSVGDLVVGTTGEAEWEKEGEMGPQTEKEKTIDQFEYDGCDNCEAYLQMKGNREMVYDCTSSSFDGIIAMMSPEDSWVSKWQRVSNFKPGVYAVSVTGRLPQGTETGLPKPGQQTENPGYSGPGLEDEEAQAYKAKLNVGFGVRSNLELLRALGELQQRCTILKEENQMLRKSSFPETEEKVRRLKRKNAELAVIAKRLEERAQKLQETNMRVVSAPVLRPGSSLELCRKALARQRARDLSETASALLAKDKQIAALQRECRELQARLTLVGKEGPQWLHVRDFDRLLRESQREVLRLQRQIALRNQREPLRPARPQGPTALSRVGAPAPGAPGEAILQEDVDSPQVVLGEPEKQQRVRQLESELCKKRKKCESLEQEARKKQRRCEELELQLRAAQNENARLVEENSRLSGRATEKEQVEWENAELKGQLLGVKQERDSALRKSQGLQSKLESLEQVLKHMREVAQRRQQLEVEHEQARLSLQEKQEEVQRLQQAQAEAKREHEGAVQLLEARVRELEGQCRSQTERFSLLAQELQAFRLHPGPLDLLTSALGCSALGDHPPPHCCCSTPQPGPKDLDLPPGSPGRCTPKSSEPALATLAGVPRRTAKKVESLSNSSRSESVHNSPKSCPTPEVDTASEVEELEVDSVSLLPAASEGNSGGARIQVFLARYSYNPLEGPNENPEAELPLTAGEYIYIYGDMDEDGFFEGELMDGRRGLVPSNFVERVSDDDLLTSLPRELADMSHSSGPELSFLSGGGGGCSSGGQSSGGRSQPRPEEEAAGDELSLSPPPEGLGEPLAVPYPRRLVLLKQLAHSVVLAWELPPERIDLRGFHVFVNGELRQALGPGVPPKAVLENMDLRTGPHHVSVQALTSRGNSDPLRCCLAVGAGAGVVPSQLRVHRLTATSAEITWVPGNSNLAHAIYLNGEECTPARPSTYWATFCHLRPGTLYQARVEAQIPSQGPWEPGWERPEQRAATLQFTTLPAGLPDAPLDVQVEPGPSPGILMISWLPVTIDAAGTSNGVRVTGYTIYADGQKIMEVASPTAGSVLVEVSQLQLLQTCHEVTVRTMSPHGESTDSIPAPVAPALAPACQPARMSCLSPRPSPEARTALASVSPGLGDPNFPLRHPAPHGTQDSPASLPMETSKGSQEEPAVSCGQEESRATVPGTSEEKRAIEPTLGQEGSCPVAPSLAKQQVEWTSGETGPTPCSTQGEPTQKAPSTEACHGGDLGSGLKHRTEKEDTSELGVRLVNSLVDHGRNSDLSDIQEEEEEEEEQELNSRPCSPQKQVAGNSIRENGAKPQPDPLCETDSDEEILEQILELPLQQLCRKKLFSIPEEEEEEEEEEGQEKPDPSQPELALLGLDCDSSQPQGPGLCPLSSEPSGAREYLEDVLGVAGGNSRRRGGGSPEKPPNRKRPQDPREHCSRLLGNGGPQTTARPGPPRERGSLPVIEGIRVGQEAGGRGRPGLSRRCPRGPAPESSLVSCLSPKCLEISIEYDSEDEQEAGSGGISITSSCYPTDGEPWGTAAIGRSRGPQKVNSGSNPYVRLPAWEKGEPERRGRCATGRTKEPPSRVCAHSLVWAAPSACCCLVALLAAHQPLPFHAATSISRAPPRSPPEAPAHQNLPVRVFVALFDYDPVSMSPNPDAGEEELPFREGQILKVFGDKDSDGFYRGESGGRTGYIPCNMVAEVAVDSPAGRQQLLQRGFLPPDVLPEGSGNGPSIYSSTHMTGPPRKPRRSKKGPPKLVHPAVLKTSRPMVAAFDYNPKENSPNMDVEAELPFRAGDVITVFGNMDDDGFYYGELNGQRGLVPSNFLEGPGPEAGGLESGTSQAESQDSGSTIQESPVPPDWHYSLSSGSPFRTKLGEPQSIAEKKQGLLSKGKELLKKLGSRKE</sequence>
<dbReference type="CDD" id="cd00063">
    <property type="entry name" value="FN3"/>
    <property type="match status" value="1"/>
</dbReference>
<keyword evidence="16" id="KW-0539">Nucleus</keyword>
<keyword evidence="7" id="KW-0963">Cytoplasm</keyword>
<comment type="similarity">
    <text evidence="3">Belongs to the SPT4 family.</text>
</comment>
<dbReference type="FunFam" id="2.30.30.40:FF:000023">
    <property type="entry name" value="RIMS-binding protein 2 isoform F"/>
    <property type="match status" value="1"/>
</dbReference>
<dbReference type="CDD" id="cd07973">
    <property type="entry name" value="Spt4"/>
    <property type="match status" value="1"/>
</dbReference>
<organism evidence="24 25">
    <name type="scientific">Microtus ochrogaster</name>
    <name type="common">Prairie vole</name>
    <dbReference type="NCBI Taxonomy" id="79684"/>
    <lineage>
        <taxon>Eukaryota</taxon>
        <taxon>Metazoa</taxon>
        <taxon>Chordata</taxon>
        <taxon>Craniata</taxon>
        <taxon>Vertebrata</taxon>
        <taxon>Euteleostomi</taxon>
        <taxon>Mammalia</taxon>
        <taxon>Eutheria</taxon>
        <taxon>Euarchontoglires</taxon>
        <taxon>Glires</taxon>
        <taxon>Rodentia</taxon>
        <taxon>Myomorpha</taxon>
        <taxon>Muroidea</taxon>
        <taxon>Cricetidae</taxon>
        <taxon>Arvicolinae</taxon>
        <taxon>Microtus</taxon>
    </lineage>
</organism>
<feature type="domain" description="Fibronectin type-III" evidence="23">
    <location>
        <begin position="1150"/>
        <end position="1250"/>
    </location>
</feature>
<feature type="region of interest" description="Disordered" evidence="21">
    <location>
        <begin position="1688"/>
        <end position="1707"/>
    </location>
</feature>
<evidence type="ECO:0000256" key="5">
    <source>
        <dbReference type="ARBA" id="ARBA00020182"/>
    </source>
</evidence>
<dbReference type="InterPro" id="IPR013783">
    <property type="entry name" value="Ig-like_fold"/>
</dbReference>
<feature type="region of interest" description="Disordered" evidence="21">
    <location>
        <begin position="1492"/>
        <end position="1637"/>
    </location>
</feature>
<dbReference type="GO" id="GO:0005739">
    <property type="term" value="C:mitochondrion"/>
    <property type="evidence" value="ECO:0007669"/>
    <property type="project" value="TreeGrafter"/>
</dbReference>
<dbReference type="CDD" id="cd12012">
    <property type="entry name" value="SH3_RIM-BP_2"/>
    <property type="match status" value="1"/>
</dbReference>
<dbReference type="Pfam" id="PF07653">
    <property type="entry name" value="SH3_2"/>
    <property type="match status" value="2"/>
</dbReference>
<evidence type="ECO:0000256" key="8">
    <source>
        <dbReference type="ARBA" id="ARBA00022491"/>
    </source>
</evidence>
<dbReference type="Proteomes" id="UP000710432">
    <property type="component" value="Unassembled WGS sequence"/>
</dbReference>
<evidence type="ECO:0000256" key="2">
    <source>
        <dbReference type="ARBA" id="ARBA00004496"/>
    </source>
</evidence>
<evidence type="ECO:0000256" key="4">
    <source>
        <dbReference type="ARBA" id="ARBA00010749"/>
    </source>
</evidence>
<dbReference type="GO" id="GO:0008270">
    <property type="term" value="F:zinc ion binding"/>
    <property type="evidence" value="ECO:0007669"/>
    <property type="project" value="UniProtKB-KW"/>
</dbReference>
<evidence type="ECO:0000256" key="6">
    <source>
        <dbReference type="ARBA" id="ARBA00022443"/>
    </source>
</evidence>
<dbReference type="SUPFAM" id="SSF63393">
    <property type="entry name" value="RNA polymerase subunits"/>
    <property type="match status" value="1"/>
</dbReference>
<keyword evidence="15" id="KW-0804">Transcription</keyword>
<dbReference type="CDD" id="cd12013">
    <property type="entry name" value="SH3_RIM-BP_3"/>
    <property type="match status" value="1"/>
</dbReference>
<feature type="region of interest" description="Disordered" evidence="21">
    <location>
        <begin position="736"/>
        <end position="797"/>
    </location>
</feature>
<dbReference type="Pfam" id="PF14604">
    <property type="entry name" value="SH3_9"/>
    <property type="match status" value="1"/>
</dbReference>
<feature type="region of interest" description="Disordered" evidence="21">
    <location>
        <begin position="903"/>
        <end position="956"/>
    </location>
</feature>
<feature type="compositionally biased region" description="Polar residues" evidence="21">
    <location>
        <begin position="1352"/>
        <end position="1379"/>
    </location>
</feature>
<dbReference type="PANTHER" id="PTHR14234:SF20">
    <property type="entry name" value="PERIPHERAL-TYPE BENZODIAZEPINE RECEPTOR-ASSOCIATED PROTEIN 1"/>
    <property type="match status" value="1"/>
</dbReference>
<dbReference type="InterPro" id="IPR035755">
    <property type="entry name" value="RIM-BP_SH3_3"/>
</dbReference>
<feature type="compositionally biased region" description="Gly residues" evidence="21">
    <location>
        <begin position="915"/>
        <end position="928"/>
    </location>
</feature>
<evidence type="ECO:0000256" key="13">
    <source>
        <dbReference type="ARBA" id="ARBA00023015"/>
    </source>
</evidence>
<evidence type="ECO:0000256" key="19">
    <source>
        <dbReference type="PROSITE-ProRule" id="PRU00192"/>
    </source>
</evidence>
<name>A0A8J6GBL6_MICOH</name>
<dbReference type="InterPro" id="IPR038510">
    <property type="entry name" value="Spt4_sf"/>
</dbReference>
<dbReference type="PROSITE" id="PS50853">
    <property type="entry name" value="FN3"/>
    <property type="match status" value="2"/>
</dbReference>
<keyword evidence="14" id="KW-0010">Activator</keyword>
<dbReference type="InterPro" id="IPR022800">
    <property type="entry name" value="Spt4/RpoE2_Znf"/>
</dbReference>
<evidence type="ECO:0000256" key="18">
    <source>
        <dbReference type="ARBA" id="ARBA00079864"/>
    </source>
</evidence>
<keyword evidence="10" id="KW-0677">Repeat</keyword>
<keyword evidence="6 19" id="KW-0728">SH3 domain</keyword>
<keyword evidence="12" id="KW-0862">Zinc</keyword>
<dbReference type="SMART" id="SM00326">
    <property type="entry name" value="SH3"/>
    <property type="match status" value="3"/>
</dbReference>
<feature type="compositionally biased region" description="Polar residues" evidence="21">
    <location>
        <begin position="1879"/>
        <end position="1888"/>
    </location>
</feature>